<dbReference type="InterPro" id="IPR028087">
    <property type="entry name" value="Tad_N"/>
</dbReference>
<dbReference type="InterPro" id="IPR036465">
    <property type="entry name" value="vWFA_dom_sf"/>
</dbReference>
<keyword evidence="3" id="KW-1185">Reference proteome</keyword>
<dbReference type="Proteomes" id="UP001230207">
    <property type="component" value="Unassembled WGS sequence"/>
</dbReference>
<dbReference type="SMART" id="SM00327">
    <property type="entry name" value="VWA"/>
    <property type="match status" value="1"/>
</dbReference>
<dbReference type="Pfam" id="PF00092">
    <property type="entry name" value="VWA"/>
    <property type="match status" value="1"/>
</dbReference>
<dbReference type="Pfam" id="PF13400">
    <property type="entry name" value="Tad"/>
    <property type="match status" value="1"/>
</dbReference>
<dbReference type="InterPro" id="IPR002035">
    <property type="entry name" value="VWF_A"/>
</dbReference>
<reference evidence="2 3" key="1">
    <citation type="submission" date="2023-07" db="EMBL/GenBank/DDBJ databases">
        <title>Genomic Encyclopedia of Type Strains, Phase IV (KMG-IV): sequencing the most valuable type-strain genomes for metagenomic binning, comparative biology and taxonomic classification.</title>
        <authorList>
            <person name="Goeker M."/>
        </authorList>
    </citation>
    <scope>NUCLEOTIDE SEQUENCE [LARGE SCALE GENOMIC DNA]</scope>
    <source>
        <strain evidence="2 3">DSM 1112</strain>
    </source>
</reference>
<dbReference type="EMBL" id="JAUSVF010000001">
    <property type="protein sequence ID" value="MDQ0321858.1"/>
    <property type="molecule type" value="Genomic_DNA"/>
</dbReference>
<comment type="caution">
    <text evidence="2">The sequence shown here is derived from an EMBL/GenBank/DDBJ whole genome shotgun (WGS) entry which is preliminary data.</text>
</comment>
<protein>
    <submittedName>
        <fullName evidence="2">Flp pilus assembly protein TadG/uncharacterized protein YegL</fullName>
    </submittedName>
</protein>
<evidence type="ECO:0000313" key="3">
    <source>
        <dbReference type="Proteomes" id="UP001230207"/>
    </source>
</evidence>
<evidence type="ECO:0000259" key="1">
    <source>
        <dbReference type="PROSITE" id="PS50234"/>
    </source>
</evidence>
<feature type="domain" description="VWFA" evidence="1">
    <location>
        <begin position="149"/>
        <end position="373"/>
    </location>
</feature>
<dbReference type="SUPFAM" id="SSF53300">
    <property type="entry name" value="vWA-like"/>
    <property type="match status" value="1"/>
</dbReference>
<evidence type="ECO:0000313" key="2">
    <source>
        <dbReference type="EMBL" id="MDQ0321858.1"/>
    </source>
</evidence>
<proteinExistence type="predicted"/>
<dbReference type="Gene3D" id="3.40.50.410">
    <property type="entry name" value="von Willebrand factor, type A domain"/>
    <property type="match status" value="1"/>
</dbReference>
<accession>A0ABU0BUC8</accession>
<name>A0ABU0BUC8_9HYPH</name>
<gene>
    <name evidence="2" type="ORF">QO002_003996</name>
</gene>
<sequence length="386" mass="40967">MAAIALPVILATGGVAIDATNLIMAKNHLQDATDSAALAASSALVNQNISIADAKLLAANYLKAQMYNWNSSGTTDKEAKELAQEFASNTAVDIKEVAGLGNNKNFYVDVSTKFDVALNPLTQIIGQKTASVSSRSKSEASTEAKNALSMYLVLDQSGSMGENTATVNPDAPTKQESYTCGKKTCVRTVDNYLTKIAALKLATANLLTQLKNADTTSSLVRTGAVSYSSKMMTPTALAWGVTGVQTYVNALPASGSTDSSAAFAKAYTDVSASTENTAHKNKNGQVPTKYIVFMTDGDNNYYNNKSTSTSGDQSDTATRKSCDDARKAGIQVYTIAFMAPTRGQTLLKYCATSTDHYFAAENANELSDAFKYIGEKASNMMVRLTQ</sequence>
<dbReference type="PROSITE" id="PS50234">
    <property type="entry name" value="VWFA"/>
    <property type="match status" value="1"/>
</dbReference>
<organism evidence="2 3">
    <name type="scientific">Pararhizobium capsulatum DSM 1112</name>
    <dbReference type="NCBI Taxonomy" id="1121113"/>
    <lineage>
        <taxon>Bacteria</taxon>
        <taxon>Pseudomonadati</taxon>
        <taxon>Pseudomonadota</taxon>
        <taxon>Alphaproteobacteria</taxon>
        <taxon>Hyphomicrobiales</taxon>
        <taxon>Rhizobiaceae</taxon>
        <taxon>Rhizobium/Agrobacterium group</taxon>
        <taxon>Pararhizobium</taxon>
    </lineage>
</organism>